<keyword evidence="1" id="KW-0472">Membrane</keyword>
<gene>
    <name evidence="2" type="ORF">FEE39_10370</name>
</gene>
<reference evidence="2 3" key="1">
    <citation type="submission" date="2019-06" db="EMBL/GenBank/DDBJ databases">
        <title>Whole genome sequencing of Lactobacillus johnsonii strain G2A.</title>
        <authorList>
            <person name="Conlan S."/>
            <person name="Thomas P.J."/>
            <person name="Mullikin J."/>
            <person name="Singer J."/>
            <person name="Weaver C."/>
            <person name="Segre J.A."/>
        </authorList>
    </citation>
    <scope>NUCLEOTIDE SEQUENCE [LARGE SCALE GENOMIC DNA]</scope>
    <source>
        <strain evidence="2 3">G2A</strain>
        <plasmid evidence="2 3">unnamed2</plasmid>
    </source>
</reference>
<dbReference type="InterPro" id="IPR007039">
    <property type="entry name" value="TrbC/VirB2"/>
</dbReference>
<dbReference type="Pfam" id="PF04956">
    <property type="entry name" value="TrbC"/>
    <property type="match status" value="1"/>
</dbReference>
<protein>
    <submittedName>
        <fullName evidence="2">TrbC/VirB2 family protein</fullName>
    </submittedName>
</protein>
<feature type="transmembrane region" description="Helical" evidence="1">
    <location>
        <begin position="85"/>
        <end position="107"/>
    </location>
</feature>
<dbReference type="AlphaFoldDB" id="A0A9X7XVL0"/>
<name>A0A9X7XVL0_LACJH</name>
<geneLocation type="plasmid" evidence="2 3">
    <name>unnamed2</name>
</geneLocation>
<feature type="transmembrane region" description="Helical" evidence="1">
    <location>
        <begin position="56"/>
        <end position="73"/>
    </location>
</feature>
<keyword evidence="2" id="KW-0614">Plasmid</keyword>
<accession>A0A9X7XVL0</accession>
<evidence type="ECO:0000313" key="3">
    <source>
        <dbReference type="Proteomes" id="UP000464749"/>
    </source>
</evidence>
<dbReference type="Proteomes" id="UP000464749">
    <property type="component" value="Plasmid unnamed2"/>
</dbReference>
<evidence type="ECO:0000256" key="1">
    <source>
        <dbReference type="SAM" id="Phobius"/>
    </source>
</evidence>
<proteinExistence type="predicted"/>
<keyword evidence="1" id="KW-1133">Transmembrane helix</keyword>
<keyword evidence="1" id="KW-0812">Transmembrane</keyword>
<dbReference type="EMBL" id="CP040856">
    <property type="protein sequence ID" value="QIA88638.1"/>
    <property type="molecule type" value="Genomic_DNA"/>
</dbReference>
<sequence>MDHSFFVHYGGKRIMINNLISTIHGLGLVQGAESITTPFDRGQVALQTVATAVSKIAPWAALLCLAIIGVMWMSGQRMSQIAKGWLGRVVIGIGIVAMAVIIVPWLFSIFGSSATVSLGK</sequence>
<organism evidence="2 3">
    <name type="scientific">Lactobacillus johnsonii</name>
    <dbReference type="NCBI Taxonomy" id="33959"/>
    <lineage>
        <taxon>Bacteria</taxon>
        <taxon>Bacillati</taxon>
        <taxon>Bacillota</taxon>
        <taxon>Bacilli</taxon>
        <taxon>Lactobacillales</taxon>
        <taxon>Lactobacillaceae</taxon>
        <taxon>Lactobacillus</taxon>
    </lineage>
</organism>
<evidence type="ECO:0000313" key="2">
    <source>
        <dbReference type="EMBL" id="QIA88638.1"/>
    </source>
</evidence>